<name>A0A2N3WRD3_9PSEU</name>
<dbReference type="EMBL" id="PJMY01000003">
    <property type="protein sequence ID" value="PKV96441.1"/>
    <property type="molecule type" value="Genomic_DNA"/>
</dbReference>
<gene>
    <name evidence="2" type="ORF">ATK30_7389</name>
</gene>
<dbReference type="AlphaFoldDB" id="A0A2N3WRD3"/>
<dbReference type="Proteomes" id="UP000233750">
    <property type="component" value="Unassembled WGS sequence"/>
</dbReference>
<evidence type="ECO:0000313" key="3">
    <source>
        <dbReference type="Proteomes" id="UP000233750"/>
    </source>
</evidence>
<organism evidence="2 3">
    <name type="scientific">Amycolatopsis echigonensis</name>
    <dbReference type="NCBI Taxonomy" id="2576905"/>
    <lineage>
        <taxon>Bacteria</taxon>
        <taxon>Bacillati</taxon>
        <taxon>Actinomycetota</taxon>
        <taxon>Actinomycetes</taxon>
        <taxon>Pseudonocardiales</taxon>
        <taxon>Pseudonocardiaceae</taxon>
        <taxon>Amycolatopsis</taxon>
    </lineage>
</organism>
<dbReference type="Pfam" id="PF04326">
    <property type="entry name" value="SLFN_AlbA_2"/>
    <property type="match status" value="1"/>
</dbReference>
<feature type="domain" description="Schlafen AlbA-2" evidence="1">
    <location>
        <begin position="26"/>
        <end position="148"/>
    </location>
</feature>
<proteinExistence type="predicted"/>
<evidence type="ECO:0000259" key="1">
    <source>
        <dbReference type="Pfam" id="PF04326"/>
    </source>
</evidence>
<dbReference type="OrthoDB" id="4536590at2"/>
<evidence type="ECO:0000313" key="2">
    <source>
        <dbReference type="EMBL" id="PKV96441.1"/>
    </source>
</evidence>
<sequence length="349" mass="38928">MQTKQQLEARALQIIAQAKTSGRGDEDSFVELKSSFPDDHIRTARQIAALCNAARGNEVIWLIGINEDNGEPVGVSDSDLQSWWPQVEKCFDEFSPDFVNLNVPVQDGRATVVALFFATDRAPYVVKTKNGSGVDREVPWRSGTRTRSAKRSELISILHPERRMPGMELLRAEGSITCQSRREVANPYHNSGGRYTKSTLPPSVSASFPVDVFVDATHPITFPTHRASALLSISFLSDPIPLRVAFGPPSSTTWLDVNDYAALVKNPTLLSAYLRGPVIPVDYSKSASEQDMQLYNFISQLTAENFLELEIELVAAKDLGFWKSSTKLQQQRDKNERFPDHCTIVWKSL</sequence>
<keyword evidence="3" id="KW-1185">Reference proteome</keyword>
<dbReference type="InterPro" id="IPR007421">
    <property type="entry name" value="Schlafen_AlbA_2_dom"/>
</dbReference>
<reference evidence="2 3" key="1">
    <citation type="submission" date="2017-12" db="EMBL/GenBank/DDBJ databases">
        <title>Sequencing the genomes of 1000 Actinobacteria strains.</title>
        <authorList>
            <person name="Klenk H.-P."/>
        </authorList>
    </citation>
    <scope>NUCLEOTIDE SEQUENCE [LARGE SCALE GENOMIC DNA]</scope>
    <source>
        <strain evidence="2 3">DSM 45165</strain>
    </source>
</reference>
<comment type="caution">
    <text evidence="2">The sequence shown here is derived from an EMBL/GenBank/DDBJ whole genome shotgun (WGS) entry which is preliminary data.</text>
</comment>
<protein>
    <recommendedName>
        <fullName evidence="1">Schlafen AlbA-2 domain-containing protein</fullName>
    </recommendedName>
</protein>
<dbReference type="RefSeq" id="WP_143271468.1">
    <property type="nucleotide sequence ID" value="NZ_PJMY01000003.1"/>
</dbReference>
<accession>A0A2N3WRD3</accession>